<feature type="region of interest" description="Disordered" evidence="1">
    <location>
        <begin position="36"/>
        <end position="177"/>
    </location>
</feature>
<name>A0A4S4MZY3_9APHY</name>
<reference evidence="2 3" key="1">
    <citation type="submission" date="2019-02" db="EMBL/GenBank/DDBJ databases">
        <title>Genome sequencing of the rare red list fungi Antrodiella citrinella (Flaviporus citrinellus).</title>
        <authorList>
            <person name="Buettner E."/>
            <person name="Kellner H."/>
        </authorList>
    </citation>
    <scope>NUCLEOTIDE SEQUENCE [LARGE SCALE GENOMIC DNA]</scope>
    <source>
        <strain evidence="2 3">DSM 108506</strain>
    </source>
</reference>
<gene>
    <name evidence="2" type="ORF">EUX98_g2067</name>
</gene>
<keyword evidence="3" id="KW-1185">Reference proteome</keyword>
<dbReference type="EMBL" id="SGPM01000029">
    <property type="protein sequence ID" value="THH32112.1"/>
    <property type="molecule type" value="Genomic_DNA"/>
</dbReference>
<evidence type="ECO:0000313" key="2">
    <source>
        <dbReference type="EMBL" id="THH32112.1"/>
    </source>
</evidence>
<evidence type="ECO:0000256" key="1">
    <source>
        <dbReference type="SAM" id="MobiDB-lite"/>
    </source>
</evidence>
<organism evidence="2 3">
    <name type="scientific">Antrodiella citrinella</name>
    <dbReference type="NCBI Taxonomy" id="2447956"/>
    <lineage>
        <taxon>Eukaryota</taxon>
        <taxon>Fungi</taxon>
        <taxon>Dikarya</taxon>
        <taxon>Basidiomycota</taxon>
        <taxon>Agaricomycotina</taxon>
        <taxon>Agaricomycetes</taxon>
        <taxon>Polyporales</taxon>
        <taxon>Steccherinaceae</taxon>
        <taxon>Antrodiella</taxon>
    </lineage>
</organism>
<feature type="compositionally biased region" description="Pro residues" evidence="1">
    <location>
        <begin position="47"/>
        <end position="62"/>
    </location>
</feature>
<evidence type="ECO:0000313" key="3">
    <source>
        <dbReference type="Proteomes" id="UP000308730"/>
    </source>
</evidence>
<dbReference type="AlphaFoldDB" id="A0A4S4MZY3"/>
<dbReference type="Proteomes" id="UP000308730">
    <property type="component" value="Unassembled WGS sequence"/>
</dbReference>
<accession>A0A4S4MZY3</accession>
<comment type="caution">
    <text evidence="2">The sequence shown here is derived from an EMBL/GenBank/DDBJ whole genome shotgun (WGS) entry which is preliminary data.</text>
</comment>
<protein>
    <submittedName>
        <fullName evidence="2">Uncharacterized protein</fullName>
    </submittedName>
</protein>
<dbReference type="OrthoDB" id="2683368at2759"/>
<proteinExistence type="predicted"/>
<sequence length="177" mass="19476">MKDYHISKARDPSDLPEWLFEARDRGALGQLRIANVTPEDEFRKSIVPPPRAAPAPPVPALPSKPVDVAPPGIMVSRNNSVAPVRRQPSVGTTRSARVRFAEQVHPRQQRAGMENERPPMQRPAQSAKDSFAMTRTAAVPPVPRRKVKLADVNLNGRRPSAQGLPSGVRPQRSRVVV</sequence>